<evidence type="ECO:0000256" key="1">
    <source>
        <dbReference type="ARBA" id="ARBA00005622"/>
    </source>
</evidence>
<feature type="region of interest" description="Disordered" evidence="3">
    <location>
        <begin position="243"/>
        <end position="288"/>
    </location>
</feature>
<reference evidence="4 5" key="1">
    <citation type="submission" date="2018-09" db="EMBL/GenBank/DDBJ databases">
        <title>Altererythrobacter spongiae sp. nov., isolated from a marine sponge.</title>
        <authorList>
            <person name="Zhuang L."/>
            <person name="Luo L."/>
        </authorList>
    </citation>
    <scope>NUCLEOTIDE SEQUENCE [LARGE SCALE GENOMIC DNA]</scope>
    <source>
        <strain evidence="4 5">HN-Y73</strain>
    </source>
</reference>
<dbReference type="PANTHER" id="PTHR40841:SF2">
    <property type="entry name" value="SIDEROPHORE-DEGRADING ESTERASE (EUROFUNG)"/>
    <property type="match status" value="1"/>
</dbReference>
<dbReference type="InterPro" id="IPR029058">
    <property type="entry name" value="AB_hydrolase_fold"/>
</dbReference>
<name>A0A420EPE6_9SPHN</name>
<evidence type="ECO:0000313" key="4">
    <source>
        <dbReference type="EMBL" id="RKF22558.1"/>
    </source>
</evidence>
<dbReference type="Proteomes" id="UP000284395">
    <property type="component" value="Unassembled WGS sequence"/>
</dbReference>
<organism evidence="4 5">
    <name type="scientific">Altericroceibacterium spongiae</name>
    <dbReference type="NCBI Taxonomy" id="2320269"/>
    <lineage>
        <taxon>Bacteria</taxon>
        <taxon>Pseudomonadati</taxon>
        <taxon>Pseudomonadota</taxon>
        <taxon>Alphaproteobacteria</taxon>
        <taxon>Sphingomonadales</taxon>
        <taxon>Erythrobacteraceae</taxon>
        <taxon>Altericroceibacterium</taxon>
    </lineage>
</organism>
<dbReference type="GO" id="GO:0016788">
    <property type="term" value="F:hydrolase activity, acting on ester bonds"/>
    <property type="evidence" value="ECO:0007669"/>
    <property type="project" value="TreeGrafter"/>
</dbReference>
<protein>
    <submittedName>
        <fullName evidence="4">Alpha/beta hydrolase</fullName>
    </submittedName>
</protein>
<dbReference type="SUPFAM" id="SSF53474">
    <property type="entry name" value="alpha/beta-Hydrolases"/>
    <property type="match status" value="1"/>
</dbReference>
<dbReference type="OrthoDB" id="5523653at2"/>
<accession>A0A420EPE6</accession>
<feature type="region of interest" description="Disordered" evidence="3">
    <location>
        <begin position="1"/>
        <end position="33"/>
    </location>
</feature>
<evidence type="ECO:0000313" key="5">
    <source>
        <dbReference type="Proteomes" id="UP000284395"/>
    </source>
</evidence>
<dbReference type="RefSeq" id="WP_120323754.1">
    <property type="nucleotide sequence ID" value="NZ_RAPF01000002.1"/>
</dbReference>
<feature type="compositionally biased region" description="Basic residues" evidence="3">
    <location>
        <begin position="257"/>
        <end position="266"/>
    </location>
</feature>
<dbReference type="InterPro" id="IPR000801">
    <property type="entry name" value="Esterase-like"/>
</dbReference>
<proteinExistence type="inferred from homology"/>
<comment type="similarity">
    <text evidence="1">Belongs to the esterase D family.</text>
</comment>
<keyword evidence="5" id="KW-1185">Reference proteome</keyword>
<dbReference type="Pfam" id="PF00756">
    <property type="entry name" value="Esterase"/>
    <property type="match status" value="1"/>
</dbReference>
<sequence length="342" mass="37119">MLWLSAGHPASAHNSVAPAEDIPPAGTPVGHSPFERAVGPTIVNRGSALYDFTSFKLDSEDGKRHYWVQIGIPKRAAPPRGFPVLYMVDGNAAMGLIDESTLEALDILSAPVLVALGYDTYARVDTMSRALDYTPPVMQDGQPITPIVRGRPGGGADAFAKLIEREIKPRVEQLAQIDRQRQTLWGHSYGGLFTLYMLHAHPADYQAYVAGDPSLWYHDGELVDDLLATSQGSLSGKSVRVMRGAGHSAAGSDKSRLQQRKTRRHQFSPSGDAPRLPDTSRGRSPMPNVMEKVVTALRKAGADVHYRRFPELSHGEMMQASLLPALILAARPNLVDAANSAE</sequence>
<dbReference type="InterPro" id="IPR052558">
    <property type="entry name" value="Siderophore_Hydrolase_D"/>
</dbReference>
<dbReference type="PANTHER" id="PTHR40841">
    <property type="entry name" value="SIDEROPHORE TRIACETYLFUSARININE C ESTERASE"/>
    <property type="match status" value="1"/>
</dbReference>
<dbReference type="Gene3D" id="3.40.50.1820">
    <property type="entry name" value="alpha/beta hydrolase"/>
    <property type="match status" value="1"/>
</dbReference>
<keyword evidence="2 4" id="KW-0378">Hydrolase</keyword>
<evidence type="ECO:0000256" key="2">
    <source>
        <dbReference type="ARBA" id="ARBA00022801"/>
    </source>
</evidence>
<evidence type="ECO:0000256" key="3">
    <source>
        <dbReference type="SAM" id="MobiDB-lite"/>
    </source>
</evidence>
<dbReference type="AlphaFoldDB" id="A0A420EPE6"/>
<dbReference type="EMBL" id="RAPF01000002">
    <property type="protein sequence ID" value="RKF22558.1"/>
    <property type="molecule type" value="Genomic_DNA"/>
</dbReference>
<comment type="caution">
    <text evidence="4">The sequence shown here is derived from an EMBL/GenBank/DDBJ whole genome shotgun (WGS) entry which is preliminary data.</text>
</comment>
<gene>
    <name evidence="4" type="ORF">D6851_04890</name>
</gene>